<protein>
    <submittedName>
        <fullName evidence="2">Uncharacterized protein</fullName>
    </submittedName>
</protein>
<evidence type="ECO:0000313" key="2">
    <source>
        <dbReference type="EMBL" id="NEK21408.1"/>
    </source>
</evidence>
<accession>A0A6P0C8D6</accession>
<name>A0A6P0C8D6_9RHOB</name>
<gene>
    <name evidence="2" type="ORF">GV827_03200</name>
</gene>
<evidence type="ECO:0000256" key="1">
    <source>
        <dbReference type="SAM" id="MobiDB-lite"/>
    </source>
</evidence>
<feature type="compositionally biased region" description="Polar residues" evidence="1">
    <location>
        <begin position="114"/>
        <end position="126"/>
    </location>
</feature>
<keyword evidence="3" id="KW-1185">Reference proteome</keyword>
<organism evidence="2 3">
    <name type="scientific">Sulfitobacter sediminilitoris</name>
    <dbReference type="NCBI Taxonomy" id="2698830"/>
    <lineage>
        <taxon>Bacteria</taxon>
        <taxon>Pseudomonadati</taxon>
        <taxon>Pseudomonadota</taxon>
        <taxon>Alphaproteobacteria</taxon>
        <taxon>Rhodobacterales</taxon>
        <taxon>Roseobacteraceae</taxon>
        <taxon>Sulfitobacter</taxon>
    </lineage>
</organism>
<comment type="caution">
    <text evidence="2">The sequence shown here is derived from an EMBL/GenBank/DDBJ whole genome shotgun (WGS) entry which is preliminary data.</text>
</comment>
<reference evidence="2 3" key="1">
    <citation type="submission" date="2020-01" db="EMBL/GenBank/DDBJ databases">
        <title>Sulfitobacter sediminilitoris sp. nov., isolated from a tidal flat.</title>
        <authorList>
            <person name="Park S."/>
            <person name="Yoon J.-H."/>
        </authorList>
    </citation>
    <scope>NUCLEOTIDE SEQUENCE [LARGE SCALE GENOMIC DNA]</scope>
    <source>
        <strain evidence="2 3">JBTF-M27</strain>
    </source>
</reference>
<proteinExistence type="predicted"/>
<evidence type="ECO:0000313" key="3">
    <source>
        <dbReference type="Proteomes" id="UP000468591"/>
    </source>
</evidence>
<dbReference type="EMBL" id="JAABNT010000002">
    <property type="protein sequence ID" value="NEK21408.1"/>
    <property type="molecule type" value="Genomic_DNA"/>
</dbReference>
<sequence length="159" mass="16453">MHQIMSGSLLPLAPEVAAQPIAPQQNTTPEGAVSPKVLENAQSFAALFAEEHSQGEGATTLSPDLTAVKSDAPVSITAPDAVEGSLEADQIDVRHATGSKLSLENSEDVDTARSGPNATSSKNIANGNDEIAVGRSDDQVRFTEAGRVPIQPATRAVDL</sequence>
<dbReference type="RefSeq" id="WP_164352265.1">
    <property type="nucleotide sequence ID" value="NZ_JAABNT010000002.1"/>
</dbReference>
<dbReference type="Proteomes" id="UP000468591">
    <property type="component" value="Unassembled WGS sequence"/>
</dbReference>
<feature type="region of interest" description="Disordered" evidence="1">
    <location>
        <begin position="97"/>
        <end position="138"/>
    </location>
</feature>
<dbReference type="AlphaFoldDB" id="A0A6P0C8D6"/>